<dbReference type="InterPro" id="IPR019734">
    <property type="entry name" value="TPR_rpt"/>
</dbReference>
<dbReference type="Proteomes" id="UP000717835">
    <property type="component" value="Unassembled WGS sequence"/>
</dbReference>
<reference evidence="1" key="1">
    <citation type="journal article" date="2021" name="PeerJ">
        <title>Extensive microbial diversity within the chicken gut microbiome revealed by metagenomics and culture.</title>
        <authorList>
            <person name="Gilroy R."/>
            <person name="Ravi A."/>
            <person name="Getino M."/>
            <person name="Pursley I."/>
            <person name="Horton D.L."/>
            <person name="Alikhan N.F."/>
            <person name="Baker D."/>
            <person name="Gharbi K."/>
            <person name="Hall N."/>
            <person name="Watson M."/>
            <person name="Adriaenssens E.M."/>
            <person name="Foster-Nyarko E."/>
            <person name="Jarju S."/>
            <person name="Secka A."/>
            <person name="Antonio M."/>
            <person name="Oren A."/>
            <person name="Chaudhuri R.R."/>
            <person name="La Ragione R."/>
            <person name="Hildebrand F."/>
            <person name="Pallen M.J."/>
        </authorList>
    </citation>
    <scope>NUCLEOTIDE SEQUENCE</scope>
    <source>
        <strain evidence="1">CHK55-1828</strain>
    </source>
</reference>
<gene>
    <name evidence="1" type="ORF">K8W02_00110</name>
</gene>
<accession>A0A921HTV2</accession>
<comment type="caution">
    <text evidence="1">The sequence shown here is derived from an EMBL/GenBank/DDBJ whole genome shotgun (WGS) entry which is preliminary data.</text>
</comment>
<proteinExistence type="predicted"/>
<dbReference type="SMART" id="SM00028">
    <property type="entry name" value="TPR"/>
    <property type="match status" value="6"/>
</dbReference>
<dbReference type="Gene3D" id="1.25.40.10">
    <property type="entry name" value="Tetratricopeptide repeat domain"/>
    <property type="match status" value="2"/>
</dbReference>
<dbReference type="InterPro" id="IPR011990">
    <property type="entry name" value="TPR-like_helical_dom_sf"/>
</dbReference>
<dbReference type="PANTHER" id="PTHR12558">
    <property type="entry name" value="CELL DIVISION CYCLE 16,23,27"/>
    <property type="match status" value="1"/>
</dbReference>
<protein>
    <submittedName>
        <fullName evidence="1">Tetratricopeptide repeat protein</fullName>
    </submittedName>
</protein>
<dbReference type="EMBL" id="DYVX01000002">
    <property type="protein sequence ID" value="HJF90781.1"/>
    <property type="molecule type" value="Genomic_DNA"/>
</dbReference>
<name>A0A921HTV2_9BACT</name>
<evidence type="ECO:0000313" key="1">
    <source>
        <dbReference type="EMBL" id="HJF90781.1"/>
    </source>
</evidence>
<dbReference type="RefSeq" id="WP_022019963.1">
    <property type="nucleotide sequence ID" value="NZ_DYVX01000002.1"/>
</dbReference>
<reference evidence="1" key="2">
    <citation type="submission" date="2021-09" db="EMBL/GenBank/DDBJ databases">
        <authorList>
            <person name="Gilroy R."/>
        </authorList>
    </citation>
    <scope>NUCLEOTIDE SEQUENCE</scope>
    <source>
        <strain evidence="1">CHK55-1828</strain>
    </source>
</reference>
<dbReference type="SUPFAM" id="SSF48452">
    <property type="entry name" value="TPR-like"/>
    <property type="match status" value="2"/>
</dbReference>
<evidence type="ECO:0000313" key="2">
    <source>
        <dbReference type="Proteomes" id="UP000717835"/>
    </source>
</evidence>
<dbReference type="AlphaFoldDB" id="A0A921HTV2"/>
<dbReference type="PANTHER" id="PTHR12558:SF13">
    <property type="entry name" value="CELL DIVISION CYCLE PROTEIN 27 HOMOLOG"/>
    <property type="match status" value="1"/>
</dbReference>
<dbReference type="Pfam" id="PF13432">
    <property type="entry name" value="TPR_16"/>
    <property type="match status" value="1"/>
</dbReference>
<organism evidence="1 2">
    <name type="scientific">Mediterranea massiliensis</name>
    <dbReference type="NCBI Taxonomy" id="1841865"/>
    <lineage>
        <taxon>Bacteria</taxon>
        <taxon>Pseudomonadati</taxon>
        <taxon>Bacteroidota</taxon>
        <taxon>Bacteroidia</taxon>
        <taxon>Bacteroidales</taxon>
        <taxon>Bacteroidaceae</taxon>
        <taxon>Mediterranea</taxon>
    </lineage>
</organism>
<sequence>MINKNLLPEKDRELIELAERFEAARSEQRSIYMDSEDLADLAEWYSRRNRFKHAADVIECGLKLHPDNTSLLVEKVYLYLDQFKLAEAKKTARLITEERPDVTILRARLLAEDGRLDEAELMLDTLEDKYCKENIIDVAYMYLETGQRQRALDWLKHWKWDTDNQEYCAIMADNLLDQQEYREALTYYNKLVDQNPYHPPYWIGVARCHLGLGEYAKAIDACDYALLADEDLGDAYLIKGYSFIELRNGEKALEAYEGAIRCHVITQAYVHLLMGQLYVDTKKWSEAFKLLQQAKREEKELKDSISRSTLYSALALCLKHADKEGNKQLIMKYCLKAIDLDYYNVTAQLVAGLIFIEEGEMQTGLSMWKEISELVPEASTWWELSSYSLEASLFDHAIEALKKVEALEPDYPNLYKRLAITCILAGKPEEGYRYNRKDPSPIDQRDLEDINQLVARTQKDKLNAMLNDYLKNTDSQKDQ</sequence>